<organism evidence="17 18">
    <name type="scientific">Psylliodes chrysocephalus</name>
    <dbReference type="NCBI Taxonomy" id="3402493"/>
    <lineage>
        <taxon>Eukaryota</taxon>
        <taxon>Metazoa</taxon>
        <taxon>Ecdysozoa</taxon>
        <taxon>Arthropoda</taxon>
        <taxon>Hexapoda</taxon>
        <taxon>Insecta</taxon>
        <taxon>Pterygota</taxon>
        <taxon>Neoptera</taxon>
        <taxon>Endopterygota</taxon>
        <taxon>Coleoptera</taxon>
        <taxon>Polyphaga</taxon>
        <taxon>Cucujiformia</taxon>
        <taxon>Chrysomeloidea</taxon>
        <taxon>Chrysomelidae</taxon>
        <taxon>Galerucinae</taxon>
        <taxon>Alticini</taxon>
        <taxon>Psylliodes</taxon>
    </lineage>
</organism>
<dbReference type="EC" id="3.2.1.14" evidence="3"/>
<evidence type="ECO:0000256" key="8">
    <source>
        <dbReference type="ARBA" id="ARBA00023157"/>
    </source>
</evidence>
<evidence type="ECO:0000256" key="1">
    <source>
        <dbReference type="ARBA" id="ARBA00000822"/>
    </source>
</evidence>
<dbReference type="InterPro" id="IPR011583">
    <property type="entry name" value="Chitinase_II/V-like_cat"/>
</dbReference>
<evidence type="ECO:0000256" key="11">
    <source>
        <dbReference type="ARBA" id="ARBA00023326"/>
    </source>
</evidence>
<dbReference type="GO" id="GO:0005576">
    <property type="term" value="C:extracellular region"/>
    <property type="evidence" value="ECO:0007669"/>
    <property type="project" value="InterPro"/>
</dbReference>
<dbReference type="InterPro" id="IPR029070">
    <property type="entry name" value="Chitinase_insertion_sf"/>
</dbReference>
<evidence type="ECO:0000256" key="6">
    <source>
        <dbReference type="ARBA" id="ARBA00022801"/>
    </source>
</evidence>
<evidence type="ECO:0000256" key="13">
    <source>
        <dbReference type="SAM" id="MobiDB-lite"/>
    </source>
</evidence>
<dbReference type="AlphaFoldDB" id="A0A9P0GF88"/>
<evidence type="ECO:0000256" key="4">
    <source>
        <dbReference type="ARBA" id="ARBA00022669"/>
    </source>
</evidence>
<keyword evidence="6 12" id="KW-0378">Hydrolase</keyword>
<dbReference type="CDD" id="cd02872">
    <property type="entry name" value="GH18_chitolectin_chitotriosidase"/>
    <property type="match status" value="1"/>
</dbReference>
<dbReference type="SMART" id="SM00636">
    <property type="entry name" value="Glyco_18"/>
    <property type="match status" value="1"/>
</dbReference>
<keyword evidence="4" id="KW-0147">Chitin-binding</keyword>
<dbReference type="Gene3D" id="2.170.140.10">
    <property type="entry name" value="Chitin binding domain"/>
    <property type="match status" value="1"/>
</dbReference>
<evidence type="ECO:0000259" key="15">
    <source>
        <dbReference type="PROSITE" id="PS50940"/>
    </source>
</evidence>
<dbReference type="GO" id="GO:0006032">
    <property type="term" value="P:chitin catabolic process"/>
    <property type="evidence" value="ECO:0007669"/>
    <property type="project" value="UniProtKB-KW"/>
</dbReference>
<evidence type="ECO:0000256" key="5">
    <source>
        <dbReference type="ARBA" id="ARBA00022729"/>
    </source>
</evidence>
<dbReference type="Pfam" id="PF00704">
    <property type="entry name" value="Glyco_hydro_18"/>
    <property type="match status" value="1"/>
</dbReference>
<evidence type="ECO:0000259" key="16">
    <source>
        <dbReference type="PROSITE" id="PS51910"/>
    </source>
</evidence>
<dbReference type="SUPFAM" id="SSF57625">
    <property type="entry name" value="Invertebrate chitin-binding proteins"/>
    <property type="match status" value="1"/>
</dbReference>
<dbReference type="SMART" id="SM00494">
    <property type="entry name" value="ChtBD2"/>
    <property type="match status" value="1"/>
</dbReference>
<reference evidence="17" key="1">
    <citation type="submission" date="2022-01" db="EMBL/GenBank/DDBJ databases">
        <authorList>
            <person name="King R."/>
        </authorList>
    </citation>
    <scope>NUCLEOTIDE SEQUENCE</scope>
</reference>
<dbReference type="PROSITE" id="PS50940">
    <property type="entry name" value="CHIT_BIND_II"/>
    <property type="match status" value="1"/>
</dbReference>
<sequence length="490" mass="52317">MIGKIFAIFLLALVPSESLSAATSNCVCYHGTWAEYRNGNGKFGVSKIDSQCTHLIYSFIGLKANGTVYSLDTWLDYDLNTLNAFAALKNAREGRKVLVAVGGWSHSSTFPAVAASASARAVFLQSALEFLEKHGFDGLDFDWEYPNKRGGTQVDVENFVTLLKEFKAAFKPKGLLLTAAVSATPSSVSASYNVPGISQYLDMINVMTYDLHGSWDGVTGHNAPLYASSKDTTAAALELNLDTAISNWIAQGAPPSKMNLGIPFYGRTFTLANTNDVSLGAATINGGTPGTYTEESGYLGYNEIVELLNGGGWTTKWDDEQKVPHMYKGNQWVGYDDPTSITEKVKYAQSKGLGGVMVWAIETDDHAGLSGVKNPLLTAITTQLAAGSPNSLPVKSKTTSTTKAAGTTPATTTTKTTTNVNQNAKNGVSANTCTQDGFIGDSKNCNKFYQCIKKADGTYGAYAFNCVAGLVFDPKSNACNWKTLVPDCSS</sequence>
<keyword evidence="18" id="KW-1185">Reference proteome</keyword>
<dbReference type="InterPro" id="IPR002557">
    <property type="entry name" value="Chitin-bd_dom"/>
</dbReference>
<feature type="chain" id="PRO_5040176765" description="chitinase" evidence="14">
    <location>
        <begin position="22"/>
        <end position="490"/>
    </location>
</feature>
<dbReference type="Gene3D" id="3.20.20.80">
    <property type="entry name" value="Glycosidases"/>
    <property type="match status" value="1"/>
</dbReference>
<comment type="catalytic activity">
    <reaction evidence="1">
        <text>Random endo-hydrolysis of N-acetyl-beta-D-glucosaminide (1-&gt;4)-beta-linkages in chitin and chitodextrins.</text>
        <dbReference type="EC" id="3.2.1.14"/>
    </reaction>
</comment>
<dbReference type="Gene3D" id="3.10.50.10">
    <property type="match status" value="1"/>
</dbReference>
<keyword evidence="8" id="KW-1015">Disulfide bond</keyword>
<dbReference type="EMBL" id="OV651834">
    <property type="protein sequence ID" value="CAH1107645.1"/>
    <property type="molecule type" value="Genomic_DNA"/>
</dbReference>
<evidence type="ECO:0000256" key="9">
    <source>
        <dbReference type="ARBA" id="ARBA00023277"/>
    </source>
</evidence>
<dbReference type="InterPro" id="IPR036508">
    <property type="entry name" value="Chitin-bd_dom_sf"/>
</dbReference>
<keyword evidence="11" id="KW-0624">Polysaccharide degradation</keyword>
<evidence type="ECO:0000256" key="3">
    <source>
        <dbReference type="ARBA" id="ARBA00012729"/>
    </source>
</evidence>
<dbReference type="PANTHER" id="PTHR11177">
    <property type="entry name" value="CHITINASE"/>
    <property type="match status" value="1"/>
</dbReference>
<dbReference type="InterPro" id="IPR001223">
    <property type="entry name" value="Glyco_hydro18_cat"/>
</dbReference>
<comment type="similarity">
    <text evidence="2">Belongs to the glycosyl hydrolase 18 family. Chitinase class II subfamily.</text>
</comment>
<keyword evidence="10 12" id="KW-0326">Glycosidase</keyword>
<dbReference type="Pfam" id="PF01607">
    <property type="entry name" value="CBM_14"/>
    <property type="match status" value="1"/>
</dbReference>
<dbReference type="GO" id="GO:0008843">
    <property type="term" value="F:endochitinase activity"/>
    <property type="evidence" value="ECO:0007669"/>
    <property type="project" value="UniProtKB-EC"/>
</dbReference>
<dbReference type="PROSITE" id="PS51910">
    <property type="entry name" value="GH18_2"/>
    <property type="match status" value="1"/>
</dbReference>
<dbReference type="OrthoDB" id="73875at2759"/>
<evidence type="ECO:0000256" key="7">
    <source>
        <dbReference type="ARBA" id="ARBA00023024"/>
    </source>
</evidence>
<dbReference type="InterPro" id="IPR001579">
    <property type="entry name" value="Glyco_hydro_18_chit_AS"/>
</dbReference>
<dbReference type="InterPro" id="IPR050314">
    <property type="entry name" value="Glycosyl_Hydrlase_18"/>
</dbReference>
<evidence type="ECO:0000256" key="2">
    <source>
        <dbReference type="ARBA" id="ARBA00009121"/>
    </source>
</evidence>
<dbReference type="PROSITE" id="PS01095">
    <property type="entry name" value="GH18_1"/>
    <property type="match status" value="1"/>
</dbReference>
<dbReference type="FunFam" id="3.10.50.10:FF:000004">
    <property type="entry name" value="Chitinase 5"/>
    <property type="match status" value="1"/>
</dbReference>
<dbReference type="PANTHER" id="PTHR11177:SF360">
    <property type="entry name" value="CHITINASE 4-RELATED"/>
    <property type="match status" value="1"/>
</dbReference>
<feature type="compositionally biased region" description="Low complexity" evidence="13">
    <location>
        <begin position="397"/>
        <end position="417"/>
    </location>
</feature>
<evidence type="ECO:0000313" key="17">
    <source>
        <dbReference type="EMBL" id="CAH1107645.1"/>
    </source>
</evidence>
<protein>
    <recommendedName>
        <fullName evidence="3">chitinase</fullName>
        <ecNumber evidence="3">3.2.1.14</ecNumber>
    </recommendedName>
</protein>
<dbReference type="InterPro" id="IPR017853">
    <property type="entry name" value="GH"/>
</dbReference>
<evidence type="ECO:0000256" key="12">
    <source>
        <dbReference type="RuleBase" id="RU000489"/>
    </source>
</evidence>
<feature type="region of interest" description="Disordered" evidence="13">
    <location>
        <begin position="388"/>
        <end position="417"/>
    </location>
</feature>
<feature type="domain" description="GH18" evidence="16">
    <location>
        <begin position="24"/>
        <end position="387"/>
    </location>
</feature>
<keyword evidence="7" id="KW-0146">Chitin degradation</keyword>
<proteinExistence type="inferred from homology"/>
<feature type="signal peptide" evidence="14">
    <location>
        <begin position="1"/>
        <end position="21"/>
    </location>
</feature>
<dbReference type="GO" id="GO:0000272">
    <property type="term" value="P:polysaccharide catabolic process"/>
    <property type="evidence" value="ECO:0007669"/>
    <property type="project" value="UniProtKB-KW"/>
</dbReference>
<keyword evidence="5 14" id="KW-0732">Signal</keyword>
<dbReference type="SUPFAM" id="SSF51445">
    <property type="entry name" value="(Trans)glycosidases"/>
    <property type="match status" value="1"/>
</dbReference>
<gene>
    <name evidence="17" type="ORF">PSYICH_LOCUS8298</name>
</gene>
<accession>A0A9P0GF88</accession>
<name>A0A9P0GF88_9CUCU</name>
<evidence type="ECO:0000313" key="18">
    <source>
        <dbReference type="Proteomes" id="UP001153636"/>
    </source>
</evidence>
<evidence type="ECO:0000256" key="14">
    <source>
        <dbReference type="SAM" id="SignalP"/>
    </source>
</evidence>
<dbReference type="Proteomes" id="UP001153636">
    <property type="component" value="Chromosome 22"/>
</dbReference>
<feature type="domain" description="Chitin-binding type-2" evidence="15">
    <location>
        <begin position="430"/>
        <end position="490"/>
    </location>
</feature>
<keyword evidence="9" id="KW-0119">Carbohydrate metabolism</keyword>
<dbReference type="GO" id="GO:0008061">
    <property type="term" value="F:chitin binding"/>
    <property type="evidence" value="ECO:0007669"/>
    <property type="project" value="UniProtKB-KW"/>
</dbReference>
<evidence type="ECO:0000256" key="10">
    <source>
        <dbReference type="ARBA" id="ARBA00023295"/>
    </source>
</evidence>
<dbReference type="SUPFAM" id="SSF54556">
    <property type="entry name" value="Chitinase insertion domain"/>
    <property type="match status" value="1"/>
</dbReference>